<accession>A0A5R9BRI0</accession>
<dbReference type="Proteomes" id="UP000305541">
    <property type="component" value="Unassembled WGS sequence"/>
</dbReference>
<protein>
    <submittedName>
        <fullName evidence="2">Uncharacterized protein</fullName>
    </submittedName>
</protein>
<organism evidence="2 3">
    <name type="scientific">Pediococcus stilesii</name>
    <dbReference type="NCBI Taxonomy" id="331679"/>
    <lineage>
        <taxon>Bacteria</taxon>
        <taxon>Bacillati</taxon>
        <taxon>Bacillota</taxon>
        <taxon>Bacilli</taxon>
        <taxon>Lactobacillales</taxon>
        <taxon>Lactobacillaceae</taxon>
        <taxon>Pediococcus</taxon>
    </lineage>
</organism>
<dbReference type="EMBL" id="VBTH01000030">
    <property type="protein sequence ID" value="TLQ03284.1"/>
    <property type="molecule type" value="Genomic_DNA"/>
</dbReference>
<gene>
    <name evidence="2" type="ORF">FEZ51_10060</name>
</gene>
<dbReference type="AlphaFoldDB" id="A0A5R9BRI0"/>
<keyword evidence="1" id="KW-0812">Transmembrane</keyword>
<proteinExistence type="predicted"/>
<evidence type="ECO:0000313" key="3">
    <source>
        <dbReference type="Proteomes" id="UP000305541"/>
    </source>
</evidence>
<dbReference type="OrthoDB" id="9941683at2"/>
<comment type="caution">
    <text evidence="2">The sequence shown here is derived from an EMBL/GenBank/DDBJ whole genome shotgun (WGS) entry which is preliminary data.</text>
</comment>
<sequence length="62" mass="7444">MKLREKTKKGSLLIEGIIALIIMSGYVTNSLSMWHRWHTEMKDNQIELNYERKILNEIRQKL</sequence>
<keyword evidence="1" id="KW-0472">Membrane</keyword>
<feature type="transmembrane region" description="Helical" evidence="1">
    <location>
        <begin position="12"/>
        <end position="34"/>
    </location>
</feature>
<keyword evidence="1" id="KW-1133">Transmembrane helix</keyword>
<evidence type="ECO:0000256" key="1">
    <source>
        <dbReference type="SAM" id="Phobius"/>
    </source>
</evidence>
<name>A0A5R9BRI0_9LACO</name>
<dbReference type="RefSeq" id="WP_138474958.1">
    <property type="nucleotide sequence ID" value="NZ_VBTH01000030.1"/>
</dbReference>
<reference evidence="2 3" key="1">
    <citation type="submission" date="2019-05" db="EMBL/GenBank/DDBJ databases">
        <title>The metagenome of a microbial culture collection derived from dairy environment covers the genomic content of the human microbiome.</title>
        <authorList>
            <person name="Roder T."/>
            <person name="Wuthrich D."/>
            <person name="Sattari Z."/>
            <person name="Von Ah U."/>
            <person name="Bar C."/>
            <person name="Ronchi F."/>
            <person name="Macpherson A.J."/>
            <person name="Ganal-Vonarburg S.C."/>
            <person name="Bruggmann R."/>
            <person name="Vergeres G."/>
        </authorList>
    </citation>
    <scope>NUCLEOTIDE SEQUENCE [LARGE SCALE GENOMIC DNA]</scope>
    <source>
        <strain evidence="2 3">FAM 18815</strain>
    </source>
</reference>
<evidence type="ECO:0000313" key="2">
    <source>
        <dbReference type="EMBL" id="TLQ03284.1"/>
    </source>
</evidence>